<dbReference type="EMBL" id="QJRE01000096">
    <property type="protein sequence ID" value="NWL45572.1"/>
    <property type="molecule type" value="Genomic_DNA"/>
</dbReference>
<evidence type="ECO:0000256" key="1">
    <source>
        <dbReference type="ARBA" id="ARBA00023015"/>
    </source>
</evidence>
<reference evidence="5 6" key="1">
    <citation type="submission" date="2018-06" db="EMBL/GenBank/DDBJ databases">
        <title>Bacteria isolated from soil of Wuhan.</title>
        <authorList>
            <person name="Xiang W."/>
            <person name="Huang C."/>
        </authorList>
    </citation>
    <scope>NUCLEOTIDE SEQUENCE [LARGE SCALE GENOMIC DNA]</scope>
    <source>
        <strain evidence="6">xwS4</strain>
    </source>
</reference>
<dbReference type="Proteomes" id="UP000704738">
    <property type="component" value="Unassembled WGS sequence"/>
</dbReference>
<organism evidence="5 6">
    <name type="scientific">Pseudomonas hunanensis</name>
    <dbReference type="NCBI Taxonomy" id="1247546"/>
    <lineage>
        <taxon>Bacteria</taxon>
        <taxon>Pseudomonadati</taxon>
        <taxon>Pseudomonadota</taxon>
        <taxon>Gammaproteobacteria</taxon>
        <taxon>Pseudomonadales</taxon>
        <taxon>Pseudomonadaceae</taxon>
        <taxon>Pseudomonas</taxon>
    </lineage>
</organism>
<feature type="domain" description="HTH hxlR-type" evidence="4">
    <location>
        <begin position="13"/>
        <end position="111"/>
    </location>
</feature>
<dbReference type="PANTHER" id="PTHR33204">
    <property type="entry name" value="TRANSCRIPTIONAL REGULATOR, MARR FAMILY"/>
    <property type="match status" value="1"/>
</dbReference>
<dbReference type="InterPro" id="IPR002577">
    <property type="entry name" value="HTH_HxlR"/>
</dbReference>
<keyword evidence="2" id="KW-0238">DNA-binding</keyword>
<comment type="caution">
    <text evidence="5">The sequence shown here is derived from an EMBL/GenBank/DDBJ whole genome shotgun (WGS) entry which is preliminary data.</text>
</comment>
<evidence type="ECO:0000313" key="6">
    <source>
        <dbReference type="Proteomes" id="UP000704738"/>
    </source>
</evidence>
<dbReference type="PANTHER" id="PTHR33204:SF37">
    <property type="entry name" value="HTH-TYPE TRANSCRIPTIONAL REGULATOR YODB"/>
    <property type="match status" value="1"/>
</dbReference>
<dbReference type="GO" id="GO:0003677">
    <property type="term" value="F:DNA binding"/>
    <property type="evidence" value="ECO:0007669"/>
    <property type="project" value="UniProtKB-KW"/>
</dbReference>
<dbReference type="InterPro" id="IPR036390">
    <property type="entry name" value="WH_DNA-bd_sf"/>
</dbReference>
<dbReference type="SUPFAM" id="SSF46785">
    <property type="entry name" value="Winged helix' DNA-binding domain"/>
    <property type="match status" value="1"/>
</dbReference>
<dbReference type="AlphaFoldDB" id="A0ABD6MVT9"/>
<dbReference type="RefSeq" id="WP_179052609.1">
    <property type="nucleotide sequence ID" value="NZ_QJRE01000096.1"/>
</dbReference>
<name>A0ABD6MVT9_9PSED</name>
<dbReference type="Gene3D" id="1.10.10.10">
    <property type="entry name" value="Winged helix-like DNA-binding domain superfamily/Winged helix DNA-binding domain"/>
    <property type="match status" value="1"/>
</dbReference>
<dbReference type="InterPro" id="IPR036388">
    <property type="entry name" value="WH-like_DNA-bd_sf"/>
</dbReference>
<evidence type="ECO:0000313" key="5">
    <source>
        <dbReference type="EMBL" id="NWL45572.1"/>
    </source>
</evidence>
<sequence>MSDVSEYIVYENCPPRRIHNLLSPKWTSMVIYALGMKSFRTNELMRVMPGISKKMLNQTLKELQVAGLVSRKVHQVIPPVVEYSLTELGNDFLKPLMELYKWASTHAELLDKVDANFKLAQVEQAV</sequence>
<gene>
    <name evidence="5" type="ORF">DM819_06745</name>
</gene>
<keyword evidence="3" id="KW-0804">Transcription</keyword>
<evidence type="ECO:0000259" key="4">
    <source>
        <dbReference type="PROSITE" id="PS51118"/>
    </source>
</evidence>
<evidence type="ECO:0000256" key="3">
    <source>
        <dbReference type="ARBA" id="ARBA00023163"/>
    </source>
</evidence>
<proteinExistence type="predicted"/>
<dbReference type="Pfam" id="PF01638">
    <property type="entry name" value="HxlR"/>
    <property type="match status" value="1"/>
</dbReference>
<evidence type="ECO:0000256" key="2">
    <source>
        <dbReference type="ARBA" id="ARBA00023125"/>
    </source>
</evidence>
<keyword evidence="1" id="KW-0805">Transcription regulation</keyword>
<dbReference type="PROSITE" id="PS51118">
    <property type="entry name" value="HTH_HXLR"/>
    <property type="match status" value="1"/>
</dbReference>
<protein>
    <submittedName>
        <fullName evidence="5">HxlR family transcriptional regulator</fullName>
    </submittedName>
</protein>
<accession>A0ABD6MVT9</accession>